<dbReference type="SUPFAM" id="SSF53850">
    <property type="entry name" value="Periplasmic binding protein-like II"/>
    <property type="match status" value="1"/>
</dbReference>
<dbReference type="InterPro" id="IPR050176">
    <property type="entry name" value="LTTR"/>
</dbReference>
<reference evidence="7" key="1">
    <citation type="submission" date="2017-10" db="EMBL/GenBank/DDBJ databases">
        <title>Completed PacBio SMRT sequence of Methylosinus trichosporium OB3b reveals presence of a third large plasmid.</title>
        <authorList>
            <person name="Charles T.C."/>
            <person name="Lynch M.D.J."/>
            <person name="Heil J.R."/>
            <person name="Cheng J."/>
        </authorList>
    </citation>
    <scope>NUCLEOTIDE SEQUENCE [LARGE SCALE GENOMIC DNA]</scope>
    <source>
        <strain evidence="7">OB3b</strain>
    </source>
</reference>
<dbReference type="PROSITE" id="PS50931">
    <property type="entry name" value="HTH_LYSR"/>
    <property type="match status" value="1"/>
</dbReference>
<dbReference type="PANTHER" id="PTHR30579">
    <property type="entry name" value="TRANSCRIPTIONAL REGULATOR"/>
    <property type="match status" value="1"/>
</dbReference>
<evidence type="ECO:0000256" key="2">
    <source>
        <dbReference type="ARBA" id="ARBA00023015"/>
    </source>
</evidence>
<keyword evidence="3" id="KW-0238">DNA-binding</keyword>
<dbReference type="GO" id="GO:0003677">
    <property type="term" value="F:DNA binding"/>
    <property type="evidence" value="ECO:0007669"/>
    <property type="project" value="UniProtKB-KW"/>
</dbReference>
<dbReference type="Pfam" id="PF00126">
    <property type="entry name" value="HTH_1"/>
    <property type="match status" value="1"/>
</dbReference>
<dbReference type="AlphaFoldDB" id="A0A2D2D0B8"/>
<dbReference type="Gene3D" id="3.40.190.290">
    <property type="match status" value="1"/>
</dbReference>
<accession>A0A2D2D0B8</accession>
<evidence type="ECO:0000313" key="6">
    <source>
        <dbReference type="EMBL" id="ATQ68441.1"/>
    </source>
</evidence>
<dbReference type="GO" id="GO:0003700">
    <property type="term" value="F:DNA-binding transcription factor activity"/>
    <property type="evidence" value="ECO:0007669"/>
    <property type="project" value="InterPro"/>
</dbReference>
<proteinExistence type="inferred from homology"/>
<evidence type="ECO:0000256" key="4">
    <source>
        <dbReference type="ARBA" id="ARBA00023163"/>
    </source>
</evidence>
<keyword evidence="4" id="KW-0804">Transcription</keyword>
<dbReference type="EMBL" id="CP023737">
    <property type="protein sequence ID" value="ATQ68441.1"/>
    <property type="molecule type" value="Genomic_DNA"/>
</dbReference>
<gene>
    <name evidence="6" type="ORF">CQW49_11515</name>
</gene>
<dbReference type="PANTHER" id="PTHR30579:SF3">
    <property type="entry name" value="TRANSCRIPTIONAL REGULATORY PROTEIN"/>
    <property type="match status" value="1"/>
</dbReference>
<keyword evidence="2" id="KW-0805">Transcription regulation</keyword>
<dbReference type="Pfam" id="PF03466">
    <property type="entry name" value="LysR_substrate"/>
    <property type="match status" value="1"/>
</dbReference>
<dbReference type="InterPro" id="IPR036390">
    <property type="entry name" value="WH_DNA-bd_sf"/>
</dbReference>
<keyword evidence="7" id="KW-1185">Reference proteome</keyword>
<dbReference type="InterPro" id="IPR005119">
    <property type="entry name" value="LysR_subst-bd"/>
</dbReference>
<name>A0A2D2D0B8_METT3</name>
<evidence type="ECO:0000256" key="3">
    <source>
        <dbReference type="ARBA" id="ARBA00023125"/>
    </source>
</evidence>
<evidence type="ECO:0000259" key="5">
    <source>
        <dbReference type="PROSITE" id="PS50931"/>
    </source>
</evidence>
<organism evidence="6 7">
    <name type="scientific">Methylosinus trichosporium (strain ATCC 35070 / NCIMB 11131 / UNIQEM 75 / OB3b)</name>
    <dbReference type="NCBI Taxonomy" id="595536"/>
    <lineage>
        <taxon>Bacteria</taxon>
        <taxon>Pseudomonadati</taxon>
        <taxon>Pseudomonadota</taxon>
        <taxon>Alphaproteobacteria</taxon>
        <taxon>Hyphomicrobiales</taxon>
        <taxon>Methylocystaceae</taxon>
        <taxon>Methylosinus</taxon>
    </lineage>
</organism>
<dbReference type="STRING" id="595536.GCA_000178815_02863"/>
<dbReference type="Proteomes" id="UP000230709">
    <property type="component" value="Chromosome"/>
</dbReference>
<feature type="domain" description="HTH lysR-type" evidence="5">
    <location>
        <begin position="20"/>
        <end position="77"/>
    </location>
</feature>
<dbReference type="InterPro" id="IPR000847">
    <property type="entry name" value="LysR_HTH_N"/>
</dbReference>
<evidence type="ECO:0000256" key="1">
    <source>
        <dbReference type="ARBA" id="ARBA00009437"/>
    </source>
</evidence>
<sequence>MELNNPVSSLYDFVMIEADIDWTLWRSFLAIVREGSLAGAARALRVSHPTIRRHLEALETRLKTPLFTRSPSGLEPTAVALDLRPVAEAMEASSRALLRRALSERDELAGVVRLTASDVVAVEVLPRLLAPLRSRHPRLSFEIHPSNRIEDILRGDADIALRMTRPRQKNLIAQHIAGVEIGLFATKSLVDSLPNVPATLAEAVASGWMIGYDRKTAIIEAMEPLGVEAKREDFHIRSDDDLAHLAAVRAGLGMGFIQAPLALRTPDLIRMLPELKLDMELWLAVHPQLIGVPRIAATMKALKPGLKRFSRIGVV</sequence>
<dbReference type="Gene3D" id="1.10.10.10">
    <property type="entry name" value="Winged helix-like DNA-binding domain superfamily/Winged helix DNA-binding domain"/>
    <property type="match status" value="1"/>
</dbReference>
<comment type="similarity">
    <text evidence="1">Belongs to the LysR transcriptional regulatory family.</text>
</comment>
<dbReference type="SUPFAM" id="SSF46785">
    <property type="entry name" value="Winged helix' DNA-binding domain"/>
    <property type="match status" value="1"/>
</dbReference>
<dbReference type="KEGG" id="mtw:CQW49_11515"/>
<evidence type="ECO:0000313" key="7">
    <source>
        <dbReference type="Proteomes" id="UP000230709"/>
    </source>
</evidence>
<dbReference type="InterPro" id="IPR036388">
    <property type="entry name" value="WH-like_DNA-bd_sf"/>
</dbReference>
<protein>
    <submittedName>
        <fullName evidence="6">LysR family transcriptional regulator</fullName>
    </submittedName>
</protein>